<sequence>MNMVGHDDPSERIGQLLLLDLPKFIDEQAPHAPIGKNRISLECFCSNQINLARPGDPPCTQAM</sequence>
<dbReference type="Proteomes" id="UP000247480">
    <property type="component" value="Unassembled WGS sequence"/>
</dbReference>
<accession>A0A2V0QJS5</accession>
<evidence type="ECO:0000313" key="2">
    <source>
        <dbReference type="Proteomes" id="UP000247480"/>
    </source>
</evidence>
<name>A0A2V0QJS5_PSESF</name>
<comment type="caution">
    <text evidence="1">The sequence shown here is derived from an EMBL/GenBank/DDBJ whole genome shotgun (WGS) entry which is preliminary data.</text>
</comment>
<proteinExistence type="predicted"/>
<protein>
    <submittedName>
        <fullName evidence="1">Diguanylate cyclase or its enzymatically inactive variants</fullName>
    </submittedName>
</protein>
<gene>
    <name evidence="1" type="ORF">KPSA1_06692</name>
</gene>
<dbReference type="AlphaFoldDB" id="A0A2V0QJS5"/>
<reference evidence="1 2" key="1">
    <citation type="submission" date="2018-04" db="EMBL/GenBank/DDBJ databases">
        <title>Draft genome sequence of Pseudomonas syringae pv. actinidiae biovar 1 strains isolated from kiwifruit in Kagawa prefecture.</title>
        <authorList>
            <person name="Tabuchi M."/>
            <person name="Saito M."/>
            <person name="Fujiwara S."/>
            <person name="Sasa N."/>
            <person name="Akimitsu K."/>
            <person name="Gomi K."/>
            <person name="Konishi-Sugita S."/>
            <person name="Hamano K."/>
            <person name="Kataoka I."/>
        </authorList>
    </citation>
    <scope>NUCLEOTIDE SEQUENCE [LARGE SCALE GENOMIC DNA]</scope>
    <source>
        <strain evidence="1 2">MAFF212206</strain>
    </source>
</reference>
<evidence type="ECO:0000313" key="1">
    <source>
        <dbReference type="EMBL" id="GBH13209.1"/>
    </source>
</evidence>
<dbReference type="EMBL" id="BGJZ01000345">
    <property type="protein sequence ID" value="GBH13209.1"/>
    <property type="molecule type" value="Genomic_DNA"/>
</dbReference>
<organism evidence="1 2">
    <name type="scientific">Pseudomonas syringae pv. actinidiae</name>
    <dbReference type="NCBI Taxonomy" id="103796"/>
    <lineage>
        <taxon>Bacteria</taxon>
        <taxon>Pseudomonadati</taxon>
        <taxon>Pseudomonadota</taxon>
        <taxon>Gammaproteobacteria</taxon>
        <taxon>Pseudomonadales</taxon>
        <taxon>Pseudomonadaceae</taxon>
        <taxon>Pseudomonas</taxon>
        <taxon>Pseudomonas syringae</taxon>
    </lineage>
</organism>